<gene>
    <name evidence="2" type="ORF">AB3X52_04150</name>
</gene>
<feature type="region of interest" description="Disordered" evidence="1">
    <location>
        <begin position="1"/>
        <end position="21"/>
    </location>
</feature>
<organism evidence="2 3">
    <name type="scientific">Nocardioides eburneus</name>
    <dbReference type="NCBI Taxonomy" id="3231482"/>
    <lineage>
        <taxon>Bacteria</taxon>
        <taxon>Bacillati</taxon>
        <taxon>Actinomycetota</taxon>
        <taxon>Actinomycetes</taxon>
        <taxon>Propionibacteriales</taxon>
        <taxon>Nocardioidaceae</taxon>
        <taxon>Nocardioides</taxon>
    </lineage>
</organism>
<evidence type="ECO:0000313" key="2">
    <source>
        <dbReference type="EMBL" id="MEX0426803.1"/>
    </source>
</evidence>
<dbReference type="RefSeq" id="WP_367991579.1">
    <property type="nucleotide sequence ID" value="NZ_JBFPJR010000005.1"/>
</dbReference>
<proteinExistence type="predicted"/>
<name>A0ABV3SV33_9ACTN</name>
<comment type="caution">
    <text evidence="2">The sequence shown here is derived from an EMBL/GenBank/DDBJ whole genome shotgun (WGS) entry which is preliminary data.</text>
</comment>
<reference evidence="2 3" key="1">
    <citation type="submission" date="2024-07" db="EMBL/GenBank/DDBJ databases">
        <authorList>
            <person name="Lee S."/>
            <person name="Kang M."/>
        </authorList>
    </citation>
    <scope>NUCLEOTIDE SEQUENCE [LARGE SCALE GENOMIC DNA]</scope>
    <source>
        <strain evidence="2 3">DS6</strain>
    </source>
</reference>
<evidence type="ECO:0000313" key="3">
    <source>
        <dbReference type="Proteomes" id="UP001556631"/>
    </source>
</evidence>
<evidence type="ECO:0000256" key="1">
    <source>
        <dbReference type="SAM" id="MobiDB-lite"/>
    </source>
</evidence>
<dbReference type="EMBL" id="JBFPJR010000005">
    <property type="protein sequence ID" value="MEX0426803.1"/>
    <property type="molecule type" value="Genomic_DNA"/>
</dbReference>
<sequence>MTPQDRHALAEASAGRPAPAEVSAELLTQLTHGRMIVPDDADEVAMLGARSGRARAAGVADRPGVLVGDQPDPS</sequence>
<keyword evidence="3" id="KW-1185">Reference proteome</keyword>
<accession>A0ABV3SV33</accession>
<dbReference type="Proteomes" id="UP001556631">
    <property type="component" value="Unassembled WGS sequence"/>
</dbReference>
<protein>
    <submittedName>
        <fullName evidence="2">Uncharacterized protein</fullName>
    </submittedName>
</protein>